<dbReference type="Proteomes" id="UP000238261">
    <property type="component" value="Unassembled WGS sequence"/>
</dbReference>
<dbReference type="EMBL" id="MDEG01000078">
    <property type="protein sequence ID" value="PPU91468.1"/>
    <property type="molecule type" value="Genomic_DNA"/>
</dbReference>
<dbReference type="Gene3D" id="3.30.420.10">
    <property type="entry name" value="Ribonuclease H-like superfamily/Ribonuclease H"/>
    <property type="match status" value="1"/>
</dbReference>
<dbReference type="AlphaFoldDB" id="A0A2S7EM88"/>
<dbReference type="InterPro" id="IPR025948">
    <property type="entry name" value="HTH-like_dom"/>
</dbReference>
<organism evidence="2 3">
    <name type="scientific">Xanthomonas hyacinthi</name>
    <dbReference type="NCBI Taxonomy" id="56455"/>
    <lineage>
        <taxon>Bacteria</taxon>
        <taxon>Pseudomonadati</taxon>
        <taxon>Pseudomonadota</taxon>
        <taxon>Gammaproteobacteria</taxon>
        <taxon>Lysobacterales</taxon>
        <taxon>Lysobacteraceae</taxon>
        <taxon>Xanthomonas</taxon>
    </lineage>
</organism>
<dbReference type="PANTHER" id="PTHR46889:SF4">
    <property type="entry name" value="TRANSPOSASE INSO FOR INSERTION SEQUENCE ELEMENT IS911B-RELATED"/>
    <property type="match status" value="1"/>
</dbReference>
<dbReference type="InterPro" id="IPR012337">
    <property type="entry name" value="RNaseH-like_sf"/>
</dbReference>
<comment type="caution">
    <text evidence="2">The sequence shown here is derived from an EMBL/GenBank/DDBJ whole genome shotgun (WGS) entry which is preliminary data.</text>
</comment>
<dbReference type="GO" id="GO:0003676">
    <property type="term" value="F:nucleic acid binding"/>
    <property type="evidence" value="ECO:0007669"/>
    <property type="project" value="InterPro"/>
</dbReference>
<dbReference type="InterPro" id="IPR036397">
    <property type="entry name" value="RNaseH_sf"/>
</dbReference>
<feature type="domain" description="Integrase catalytic" evidence="1">
    <location>
        <begin position="72"/>
        <end position="144"/>
    </location>
</feature>
<dbReference type="InterPro" id="IPR001584">
    <property type="entry name" value="Integrase_cat-core"/>
</dbReference>
<dbReference type="PROSITE" id="PS50994">
    <property type="entry name" value="INTEGRASE"/>
    <property type="match status" value="1"/>
</dbReference>
<evidence type="ECO:0000313" key="2">
    <source>
        <dbReference type="EMBL" id="PPU91468.1"/>
    </source>
</evidence>
<reference evidence="3" key="1">
    <citation type="submission" date="2016-08" db="EMBL/GenBank/DDBJ databases">
        <authorList>
            <person name="Merda D."/>
            <person name="Briand M."/>
            <person name="Taghouti G."/>
            <person name="Carrere S."/>
            <person name="Gouzy J."/>
            <person name="Portier P."/>
            <person name="Jacques M.-A."/>
            <person name="Fischer-Le Saux M."/>
        </authorList>
    </citation>
    <scope>NUCLEOTIDE SEQUENCE [LARGE SCALE GENOMIC DNA]</scope>
    <source>
        <strain evidence="3">CFBP1156</strain>
    </source>
</reference>
<evidence type="ECO:0000259" key="1">
    <source>
        <dbReference type="PROSITE" id="PS50994"/>
    </source>
</evidence>
<feature type="non-terminal residue" evidence="2">
    <location>
        <position position="144"/>
    </location>
</feature>
<dbReference type="Pfam" id="PF00665">
    <property type="entry name" value="rve"/>
    <property type="match status" value="1"/>
</dbReference>
<dbReference type="GO" id="GO:0015074">
    <property type="term" value="P:DNA integration"/>
    <property type="evidence" value="ECO:0007669"/>
    <property type="project" value="InterPro"/>
</dbReference>
<protein>
    <submittedName>
        <fullName evidence="2">IS3 family transposase</fullName>
    </submittedName>
</protein>
<dbReference type="PANTHER" id="PTHR46889">
    <property type="entry name" value="TRANSPOSASE INSF FOR INSERTION SEQUENCE IS3B-RELATED"/>
    <property type="match status" value="1"/>
</dbReference>
<dbReference type="InterPro" id="IPR050900">
    <property type="entry name" value="Transposase_IS3/IS150/IS904"/>
</dbReference>
<dbReference type="Pfam" id="PF13276">
    <property type="entry name" value="HTH_21"/>
    <property type="match status" value="1"/>
</dbReference>
<name>A0A2S7EM88_9XANT</name>
<dbReference type="SUPFAM" id="SSF53098">
    <property type="entry name" value="Ribonuclease H-like"/>
    <property type="match status" value="1"/>
</dbReference>
<sequence>MQSAFQASGGNYGSRRLCAALKAQGLPAGRYRVRRLMKQQGLKARWKRKFVHTTDSRHEMPVADNLLDRRFNPEAPDQAWVADITYIRTERGWLYLAAVLDLYSRKVVGWAMAPNMPAELVCTALQMAIALRQPKPGLIVHTDR</sequence>
<dbReference type="InterPro" id="IPR048020">
    <property type="entry name" value="Transpos_IS3"/>
</dbReference>
<evidence type="ECO:0000313" key="3">
    <source>
        <dbReference type="Proteomes" id="UP000238261"/>
    </source>
</evidence>
<accession>A0A2S7EM88</accession>
<proteinExistence type="predicted"/>
<keyword evidence="3" id="KW-1185">Reference proteome</keyword>
<gene>
    <name evidence="2" type="ORF">XhyaCFBP1156_21230</name>
</gene>
<dbReference type="NCBIfam" id="NF033516">
    <property type="entry name" value="transpos_IS3"/>
    <property type="match status" value="1"/>
</dbReference>